<dbReference type="InterPro" id="IPR011251">
    <property type="entry name" value="Luciferase-like_dom"/>
</dbReference>
<dbReference type="PIRSF" id="PIRSF000337">
    <property type="entry name" value="NTA_MOA"/>
    <property type="match status" value="1"/>
</dbReference>
<evidence type="ECO:0000256" key="1">
    <source>
        <dbReference type="ARBA" id="ARBA00022630"/>
    </source>
</evidence>
<dbReference type="SUPFAM" id="SSF51679">
    <property type="entry name" value="Bacterial luciferase-like"/>
    <property type="match status" value="1"/>
</dbReference>
<keyword evidence="2 6" id="KW-0288">FMN</keyword>
<dbReference type="EMBL" id="FNAD01000001">
    <property type="protein sequence ID" value="SDC99953.1"/>
    <property type="molecule type" value="Genomic_DNA"/>
</dbReference>
<evidence type="ECO:0000256" key="3">
    <source>
        <dbReference type="ARBA" id="ARBA00023002"/>
    </source>
</evidence>
<evidence type="ECO:0000313" key="9">
    <source>
        <dbReference type="EMBL" id="SDC99953.1"/>
    </source>
</evidence>
<feature type="compositionally biased region" description="Low complexity" evidence="7">
    <location>
        <begin position="435"/>
        <end position="463"/>
    </location>
</feature>
<dbReference type="InterPro" id="IPR051260">
    <property type="entry name" value="Diverse_substr_monoxygenases"/>
</dbReference>
<dbReference type="GO" id="GO:0016705">
    <property type="term" value="F:oxidoreductase activity, acting on paired donors, with incorporation or reduction of molecular oxygen"/>
    <property type="evidence" value="ECO:0007669"/>
    <property type="project" value="InterPro"/>
</dbReference>
<reference evidence="10" key="1">
    <citation type="submission" date="2016-10" db="EMBL/GenBank/DDBJ databases">
        <authorList>
            <person name="Varghese N."/>
            <person name="Submissions S."/>
        </authorList>
    </citation>
    <scope>NUCLEOTIDE SEQUENCE [LARGE SCALE GENOMIC DNA]</scope>
    <source>
        <strain evidence="10">CGMCC 4.3516</strain>
    </source>
</reference>
<gene>
    <name evidence="9" type="ORF">SAMN05216270_101312</name>
</gene>
<evidence type="ECO:0000256" key="5">
    <source>
        <dbReference type="ARBA" id="ARBA00033748"/>
    </source>
</evidence>
<feature type="domain" description="Luciferase-like" evidence="8">
    <location>
        <begin position="34"/>
        <end position="348"/>
    </location>
</feature>
<dbReference type="STRING" id="58114.SAMN05216270_101312"/>
<dbReference type="AlphaFoldDB" id="A0A1G6R6B9"/>
<keyword evidence="3" id="KW-0560">Oxidoreductase</keyword>
<feature type="binding site" evidence="6">
    <location>
        <position position="93"/>
    </location>
    <ligand>
        <name>FMN</name>
        <dbReference type="ChEBI" id="CHEBI:58210"/>
    </ligand>
</feature>
<dbReference type="PANTHER" id="PTHR30011">
    <property type="entry name" value="ALKANESULFONATE MONOOXYGENASE-RELATED"/>
    <property type="match status" value="1"/>
</dbReference>
<dbReference type="Pfam" id="PF00296">
    <property type="entry name" value="Bac_luciferase"/>
    <property type="match status" value="1"/>
</dbReference>
<evidence type="ECO:0000256" key="4">
    <source>
        <dbReference type="ARBA" id="ARBA00023033"/>
    </source>
</evidence>
<dbReference type="GO" id="GO:0004497">
    <property type="term" value="F:monooxygenase activity"/>
    <property type="evidence" value="ECO:0007669"/>
    <property type="project" value="UniProtKB-KW"/>
</dbReference>
<dbReference type="InterPro" id="IPR016215">
    <property type="entry name" value="NTA_MOA"/>
</dbReference>
<dbReference type="PANTHER" id="PTHR30011:SF16">
    <property type="entry name" value="C2H2 FINGER DOMAIN TRANSCRIPTION FACTOR (EUROFUNG)-RELATED"/>
    <property type="match status" value="1"/>
</dbReference>
<dbReference type="Proteomes" id="UP000198949">
    <property type="component" value="Unassembled WGS sequence"/>
</dbReference>
<feature type="binding site" evidence="6">
    <location>
        <position position="147"/>
    </location>
    <ligand>
        <name>FMN</name>
        <dbReference type="ChEBI" id="CHEBI:58210"/>
    </ligand>
</feature>
<feature type="binding site" evidence="6">
    <location>
        <position position="56"/>
    </location>
    <ligand>
        <name>FMN</name>
        <dbReference type="ChEBI" id="CHEBI:58210"/>
    </ligand>
</feature>
<feature type="binding site" evidence="6">
    <location>
        <position position="182"/>
    </location>
    <ligand>
        <name>FMN</name>
        <dbReference type="ChEBI" id="CHEBI:58210"/>
    </ligand>
</feature>
<organism evidence="9 10">
    <name type="scientific">Glycomyces harbinensis</name>
    <dbReference type="NCBI Taxonomy" id="58114"/>
    <lineage>
        <taxon>Bacteria</taxon>
        <taxon>Bacillati</taxon>
        <taxon>Actinomycetota</taxon>
        <taxon>Actinomycetes</taxon>
        <taxon>Glycomycetales</taxon>
        <taxon>Glycomycetaceae</taxon>
        <taxon>Glycomyces</taxon>
    </lineage>
</organism>
<evidence type="ECO:0000259" key="8">
    <source>
        <dbReference type="Pfam" id="PF00296"/>
    </source>
</evidence>
<name>A0A1G6R6B9_9ACTN</name>
<dbReference type="InterPro" id="IPR036661">
    <property type="entry name" value="Luciferase-like_sf"/>
</dbReference>
<proteinExistence type="inferred from homology"/>
<protein>
    <submittedName>
        <fullName evidence="9">Flavin-dependent oxidoreductase, luciferase family (Includes alkanesulfonate monooxygenase SsuD and methylene tetrahydromethanopterin reductase)</fullName>
    </submittedName>
</protein>
<keyword evidence="4 9" id="KW-0503">Monooxygenase</keyword>
<keyword evidence="10" id="KW-1185">Reference proteome</keyword>
<dbReference type="Gene3D" id="3.20.20.30">
    <property type="entry name" value="Luciferase-like domain"/>
    <property type="match status" value="1"/>
</dbReference>
<evidence type="ECO:0000256" key="2">
    <source>
        <dbReference type="ARBA" id="ARBA00022643"/>
    </source>
</evidence>
<evidence type="ECO:0000256" key="6">
    <source>
        <dbReference type="PIRSR" id="PIRSR000337-1"/>
    </source>
</evidence>
<feature type="region of interest" description="Disordered" evidence="7">
    <location>
        <begin position="412"/>
        <end position="463"/>
    </location>
</feature>
<dbReference type="RefSeq" id="WP_218124988.1">
    <property type="nucleotide sequence ID" value="NZ_FNAD01000001.1"/>
</dbReference>
<keyword evidence="1 6" id="KW-0285">Flavoprotein</keyword>
<sequence>MSDHLHLNVNILNAGVFGGSWRLPGTDALASYGIEHYTSIAKKAEAAKLDAVFLADGPLLDPSIRHRTGNSLEPSTVLARIAAQTERIGLIGTLSSSYNDPDELARRLGDLDFASGGRFGWNVVTTAGPVAARNFGRSGEPEHAARYARAAEFTEHVVASWAARTRLVSPQGRPVVVQAGGSSDGRKLASRVAEVVFSADQDLDHARAFRAGLRTGAAGFGRRPEDLVVLPGLSTVIGSTEAEAKARRELLDDLLPDSYARSRLSAQLGFSVDGLADDEPIPAELLVDPDEAGGSQSFYRVVKAIVDRDDPTLRQLLRTLSGGAGHRIVVGTPEQIADDVELWFRSGAADGFNVMPDVLPSGFDDFADHVVPELQRRGLFRREYEGATLRAHLGLGLPAAPEAGSVRALFAPAPAEPAPPASEPSGSVPEPPTVSEPSARTPSEAAPPASAPHVPAPTSEVAS</sequence>
<accession>A0A1G6R6B9</accession>
<evidence type="ECO:0000256" key="7">
    <source>
        <dbReference type="SAM" id="MobiDB-lite"/>
    </source>
</evidence>
<evidence type="ECO:0000313" key="10">
    <source>
        <dbReference type="Proteomes" id="UP000198949"/>
    </source>
</evidence>
<comment type="similarity">
    <text evidence="5">Belongs to the NtaA/SnaA/DszA monooxygenase family.</text>
</comment>
<dbReference type="CDD" id="cd01095">
    <property type="entry name" value="Nitrilotriacetate_monoxgenase"/>
    <property type="match status" value="1"/>
</dbReference>
<feature type="binding site" evidence="6">
    <location>
        <position position="143"/>
    </location>
    <ligand>
        <name>FMN</name>
        <dbReference type="ChEBI" id="CHEBI:58210"/>
    </ligand>
</feature>